<dbReference type="OrthoDB" id="6433642at2759"/>
<dbReference type="InterPro" id="IPR019080">
    <property type="entry name" value="YqaJ_viral_recombinase"/>
</dbReference>
<name>A0A8X6MVY0_NEPPI</name>
<gene>
    <name evidence="2" type="primary">AVEN_11276_1</name>
    <name evidence="2" type="ORF">NPIL_375901</name>
</gene>
<dbReference type="Proteomes" id="UP000887013">
    <property type="component" value="Unassembled WGS sequence"/>
</dbReference>
<dbReference type="InterPro" id="IPR051703">
    <property type="entry name" value="NF-kappa-B_Signaling_Reg"/>
</dbReference>
<dbReference type="InterPro" id="IPR011604">
    <property type="entry name" value="PDDEXK-like_dom_sf"/>
</dbReference>
<evidence type="ECO:0000313" key="3">
    <source>
        <dbReference type="Proteomes" id="UP000887013"/>
    </source>
</evidence>
<dbReference type="GO" id="GO:0006281">
    <property type="term" value="P:DNA repair"/>
    <property type="evidence" value="ECO:0007669"/>
    <property type="project" value="UniProtKB-ARBA"/>
</dbReference>
<sequence>MPTEIFESMTENLLSKLKVQNNSDVEFETRGQTTSERWRYERSLRLSSSFFKEVACRKASTPCSKLVKRIVYGSEFSTAAMNYGLANEEIARKQYKRKHSVTVRTCGLFVDKDNPFLCASPDELIGNDGLLEIKCPYSARYESNLLEFLATKKE</sequence>
<dbReference type="EMBL" id="BMAW01097540">
    <property type="protein sequence ID" value="GFS80275.1"/>
    <property type="molecule type" value="Genomic_DNA"/>
</dbReference>
<evidence type="ECO:0000313" key="2">
    <source>
        <dbReference type="EMBL" id="GFS80275.1"/>
    </source>
</evidence>
<dbReference type="PANTHER" id="PTHR46609">
    <property type="entry name" value="EXONUCLEASE, PHAGE-TYPE/RECB, C-TERMINAL DOMAIN-CONTAINING PROTEIN"/>
    <property type="match status" value="1"/>
</dbReference>
<reference evidence="2" key="1">
    <citation type="submission" date="2020-08" db="EMBL/GenBank/DDBJ databases">
        <title>Multicomponent nature underlies the extraordinary mechanical properties of spider dragline silk.</title>
        <authorList>
            <person name="Kono N."/>
            <person name="Nakamura H."/>
            <person name="Mori M."/>
            <person name="Yoshida Y."/>
            <person name="Ohtoshi R."/>
            <person name="Malay A.D."/>
            <person name="Moran D.A.P."/>
            <person name="Tomita M."/>
            <person name="Numata K."/>
            <person name="Arakawa K."/>
        </authorList>
    </citation>
    <scope>NUCLEOTIDE SEQUENCE</scope>
</reference>
<comment type="caution">
    <text evidence="2">The sequence shown here is derived from an EMBL/GenBank/DDBJ whole genome shotgun (WGS) entry which is preliminary data.</text>
</comment>
<dbReference type="CDD" id="cd22343">
    <property type="entry name" value="PDDEXK_lambda_exonuclease-like"/>
    <property type="match status" value="1"/>
</dbReference>
<dbReference type="InterPro" id="IPR011335">
    <property type="entry name" value="Restrct_endonuc-II-like"/>
</dbReference>
<accession>A0A8X6MVY0</accession>
<proteinExistence type="predicted"/>
<dbReference type="AlphaFoldDB" id="A0A8X6MVY0"/>
<feature type="domain" description="YqaJ viral recombinase" evidence="1">
    <location>
        <begin position="38"/>
        <end position="146"/>
    </location>
</feature>
<dbReference type="PANTHER" id="PTHR46609:SF8">
    <property type="entry name" value="YQAJ VIRAL RECOMBINASE DOMAIN-CONTAINING PROTEIN"/>
    <property type="match status" value="1"/>
</dbReference>
<dbReference type="Gene3D" id="3.90.320.10">
    <property type="match status" value="1"/>
</dbReference>
<dbReference type="SUPFAM" id="SSF52980">
    <property type="entry name" value="Restriction endonuclease-like"/>
    <property type="match status" value="1"/>
</dbReference>
<protein>
    <submittedName>
        <fullName evidence="2">YqaJ domain-containing protein</fullName>
    </submittedName>
</protein>
<keyword evidence="3" id="KW-1185">Reference proteome</keyword>
<organism evidence="2 3">
    <name type="scientific">Nephila pilipes</name>
    <name type="common">Giant wood spider</name>
    <name type="synonym">Nephila maculata</name>
    <dbReference type="NCBI Taxonomy" id="299642"/>
    <lineage>
        <taxon>Eukaryota</taxon>
        <taxon>Metazoa</taxon>
        <taxon>Ecdysozoa</taxon>
        <taxon>Arthropoda</taxon>
        <taxon>Chelicerata</taxon>
        <taxon>Arachnida</taxon>
        <taxon>Araneae</taxon>
        <taxon>Araneomorphae</taxon>
        <taxon>Entelegynae</taxon>
        <taxon>Araneoidea</taxon>
        <taxon>Nephilidae</taxon>
        <taxon>Nephila</taxon>
    </lineage>
</organism>
<dbReference type="Pfam" id="PF09588">
    <property type="entry name" value="YqaJ"/>
    <property type="match status" value="1"/>
</dbReference>
<evidence type="ECO:0000259" key="1">
    <source>
        <dbReference type="Pfam" id="PF09588"/>
    </source>
</evidence>